<protein>
    <submittedName>
        <fullName evidence="1">Uncharacterized protein</fullName>
    </submittedName>
</protein>
<dbReference type="EMBL" id="KV428091">
    <property type="protein sequence ID" value="KZT37107.1"/>
    <property type="molecule type" value="Genomic_DNA"/>
</dbReference>
<keyword evidence="2" id="KW-1185">Reference proteome</keyword>
<organism evidence="1 2">
    <name type="scientific">Sistotremastrum suecicum HHB10207 ss-3</name>
    <dbReference type="NCBI Taxonomy" id="1314776"/>
    <lineage>
        <taxon>Eukaryota</taxon>
        <taxon>Fungi</taxon>
        <taxon>Dikarya</taxon>
        <taxon>Basidiomycota</taxon>
        <taxon>Agaricomycotina</taxon>
        <taxon>Agaricomycetes</taxon>
        <taxon>Sistotremastrales</taxon>
        <taxon>Sistotremastraceae</taxon>
        <taxon>Sistotremastrum</taxon>
    </lineage>
</organism>
<dbReference type="AlphaFoldDB" id="A0A166C5S7"/>
<dbReference type="OrthoDB" id="2910790at2759"/>
<sequence>MSLHGLGVPYTLEDTTGHLTTSDYNDTYDRMFLRVVPAMIAPNRPVLLIYDRGHRSRSPLTVPASIEGSWSGMIDLGTKKDLSEAYVVLGGPGGTVIPLKNYLKKVSKFGGSSLYRKFQALDSNEYRWQKCILPGQTWTCTNIFNQVVAHFDLKDPSEPIYDKMSSGNFFIIDEAYGQVAVELLATLILMRHIDQNKL</sequence>
<evidence type="ECO:0000313" key="1">
    <source>
        <dbReference type="EMBL" id="KZT37107.1"/>
    </source>
</evidence>
<evidence type="ECO:0000313" key="2">
    <source>
        <dbReference type="Proteomes" id="UP000076798"/>
    </source>
</evidence>
<name>A0A166C5S7_9AGAM</name>
<reference evidence="1 2" key="1">
    <citation type="journal article" date="2016" name="Mol. Biol. Evol.">
        <title>Comparative Genomics of Early-Diverging Mushroom-Forming Fungi Provides Insights into the Origins of Lignocellulose Decay Capabilities.</title>
        <authorList>
            <person name="Nagy L.G."/>
            <person name="Riley R."/>
            <person name="Tritt A."/>
            <person name="Adam C."/>
            <person name="Daum C."/>
            <person name="Floudas D."/>
            <person name="Sun H."/>
            <person name="Yadav J.S."/>
            <person name="Pangilinan J."/>
            <person name="Larsson K.H."/>
            <person name="Matsuura K."/>
            <person name="Barry K."/>
            <person name="Labutti K."/>
            <person name="Kuo R."/>
            <person name="Ohm R.A."/>
            <person name="Bhattacharya S.S."/>
            <person name="Shirouzu T."/>
            <person name="Yoshinaga Y."/>
            <person name="Martin F.M."/>
            <person name="Grigoriev I.V."/>
            <person name="Hibbett D.S."/>
        </authorList>
    </citation>
    <scope>NUCLEOTIDE SEQUENCE [LARGE SCALE GENOMIC DNA]</scope>
    <source>
        <strain evidence="1 2">HHB10207 ss-3</strain>
    </source>
</reference>
<dbReference type="Proteomes" id="UP000076798">
    <property type="component" value="Unassembled WGS sequence"/>
</dbReference>
<proteinExistence type="predicted"/>
<gene>
    <name evidence="1" type="ORF">SISSUDRAFT_887701</name>
</gene>
<accession>A0A166C5S7</accession>